<evidence type="ECO:0000259" key="8">
    <source>
        <dbReference type="Pfam" id="PF16822"/>
    </source>
</evidence>
<evidence type="ECO:0000256" key="5">
    <source>
        <dbReference type="ARBA" id="ARBA00022764"/>
    </source>
</evidence>
<evidence type="ECO:0000256" key="6">
    <source>
        <dbReference type="ARBA" id="ARBA00022841"/>
    </source>
</evidence>
<dbReference type="GO" id="GO:0016740">
    <property type="term" value="F:transferase activity"/>
    <property type="evidence" value="ECO:0007669"/>
    <property type="project" value="UniProtKB-KW"/>
</dbReference>
<feature type="chain" id="PRO_5043661169" description="AlgX/AlgJ SGNH hydrolase-like domain-containing protein" evidence="7">
    <location>
        <begin position="20"/>
        <end position="403"/>
    </location>
</feature>
<dbReference type="GO" id="GO:0042597">
    <property type="term" value="C:periplasmic space"/>
    <property type="evidence" value="ECO:0007669"/>
    <property type="project" value="UniProtKB-SubCell"/>
</dbReference>
<proteinExistence type="predicted"/>
<evidence type="ECO:0000256" key="2">
    <source>
        <dbReference type="ARBA" id="ARBA00005182"/>
    </source>
</evidence>
<keyword evidence="5" id="KW-0574">Periplasm</keyword>
<evidence type="ECO:0000313" key="9">
    <source>
        <dbReference type="EMBL" id="XBV85129.1"/>
    </source>
</evidence>
<name>A0AAU7U9I9_9DEIO</name>
<protein>
    <recommendedName>
        <fullName evidence="8">AlgX/AlgJ SGNH hydrolase-like domain-containing protein</fullName>
    </recommendedName>
</protein>
<sequence length="403" mass="44809">MHRALTTLVLLICFSTAQATLPHCQAALDPNSYSSAPHNAIVEVNDDGSIVVQHDLTSFTPQPEVMADFERFYAEMSSRNKTFAFFPLYNRAIDFSSERPDFRGDESITAYQHYVADLKKIGLYVPDLIRLRRRTGTAFLKQDNHWTNDFAKVVADNIAQHIRTWPGYAALDHHRVVLQRDLTSFIGAYGSSLAHACQAHVADEMQPRYVATVRRDLLSDSEPQVVVLGSSNMSRGSEQSFEAELEYDLRAQVVNFGVVSGDFEAAMENYLDSPAYAYTGPQYVVWESPGPIWKPDFFRREIARAKGVCQSPLFTVTTQNGSQTLSTPLQLGPQDYLALIGDGPGMFEASVTLNGAVTLALSKHPMSENNSRLFVEVGRPVSVSRLQIDSPYLGHMTLSVCRG</sequence>
<evidence type="ECO:0000256" key="7">
    <source>
        <dbReference type="SAM" id="SignalP"/>
    </source>
</evidence>
<feature type="signal peptide" evidence="7">
    <location>
        <begin position="1"/>
        <end position="19"/>
    </location>
</feature>
<dbReference type="InterPro" id="IPR031811">
    <property type="entry name" value="ALGX/ALGJ_SGNH-like"/>
</dbReference>
<evidence type="ECO:0000256" key="1">
    <source>
        <dbReference type="ARBA" id="ARBA00004418"/>
    </source>
</evidence>
<keyword evidence="4 7" id="KW-0732">Signal</keyword>
<evidence type="ECO:0000256" key="3">
    <source>
        <dbReference type="ARBA" id="ARBA00022679"/>
    </source>
</evidence>
<comment type="pathway">
    <text evidence="2">Glycan biosynthesis; alginate biosynthesis.</text>
</comment>
<feature type="domain" description="AlgX/AlgJ SGNH hydrolase-like" evidence="8">
    <location>
        <begin position="107"/>
        <end position="289"/>
    </location>
</feature>
<comment type="subcellular location">
    <subcellularLocation>
        <location evidence="1">Periplasm</location>
    </subcellularLocation>
</comment>
<dbReference type="Pfam" id="PF16822">
    <property type="entry name" value="ALGX"/>
    <property type="match status" value="1"/>
</dbReference>
<evidence type="ECO:0000256" key="4">
    <source>
        <dbReference type="ARBA" id="ARBA00022729"/>
    </source>
</evidence>
<keyword evidence="6" id="KW-0016">Alginate biosynthesis</keyword>
<dbReference type="KEGG" id="dsc:ABOD76_17050"/>
<organism evidence="9">
    <name type="scientific">Deinococcus sonorensis KR-87</name>
    <dbReference type="NCBI Taxonomy" id="694439"/>
    <lineage>
        <taxon>Bacteria</taxon>
        <taxon>Thermotogati</taxon>
        <taxon>Deinococcota</taxon>
        <taxon>Deinococci</taxon>
        <taxon>Deinococcales</taxon>
        <taxon>Deinococcaceae</taxon>
        <taxon>Deinococcus</taxon>
    </lineage>
</organism>
<dbReference type="EMBL" id="CP158299">
    <property type="protein sequence ID" value="XBV85129.1"/>
    <property type="molecule type" value="Genomic_DNA"/>
</dbReference>
<dbReference type="GO" id="GO:0042121">
    <property type="term" value="P:alginic acid biosynthetic process"/>
    <property type="evidence" value="ECO:0007669"/>
    <property type="project" value="UniProtKB-KW"/>
</dbReference>
<reference evidence="9" key="1">
    <citation type="submission" date="2024-06" db="EMBL/GenBank/DDBJ databases">
        <title>Draft Genome Sequence of Deinococcus sonorensis Type Strain KR-87, a Biofilm Producing Representative of the Genus Deinococcus.</title>
        <authorList>
            <person name="Boren L.S."/>
            <person name="Grosso R.A."/>
            <person name="Hugenberg-Cox A.N."/>
            <person name="Hill J.T.E."/>
            <person name="Albert C.M."/>
            <person name="Tuohy J.M."/>
        </authorList>
    </citation>
    <scope>NUCLEOTIDE SEQUENCE</scope>
    <source>
        <strain evidence="9">KR-87</strain>
    </source>
</reference>
<accession>A0AAU7U9I9</accession>
<dbReference type="RefSeq" id="WP_350243166.1">
    <property type="nucleotide sequence ID" value="NZ_CP158299.1"/>
</dbReference>
<dbReference type="AlphaFoldDB" id="A0AAU7U9I9"/>
<keyword evidence="3" id="KW-0808">Transferase</keyword>
<gene>
    <name evidence="9" type="ORF">ABOD76_17050</name>
</gene>